<dbReference type="Pfam" id="PF12728">
    <property type="entry name" value="HTH_17"/>
    <property type="match status" value="1"/>
</dbReference>
<dbReference type="EMBL" id="LAZR01047249">
    <property type="protein sequence ID" value="KKK94656.1"/>
    <property type="molecule type" value="Genomic_DNA"/>
</dbReference>
<sequence length="66" mass="7975">MRYKTVKQVAKELKYDPETIRRWCRKGIIATVPKPTDEAQWRIYPDYEARWSRRHGLPEVEVEDGK</sequence>
<reference evidence="2" key="1">
    <citation type="journal article" date="2015" name="Nature">
        <title>Complex archaea that bridge the gap between prokaryotes and eukaryotes.</title>
        <authorList>
            <person name="Spang A."/>
            <person name="Saw J.H."/>
            <person name="Jorgensen S.L."/>
            <person name="Zaremba-Niedzwiedzka K."/>
            <person name="Martijn J."/>
            <person name="Lind A.E."/>
            <person name="van Eijk R."/>
            <person name="Schleper C."/>
            <person name="Guy L."/>
            <person name="Ettema T.J."/>
        </authorList>
    </citation>
    <scope>NUCLEOTIDE SEQUENCE</scope>
</reference>
<accession>A0A0F9CD60</accession>
<name>A0A0F9CD60_9ZZZZ</name>
<protein>
    <recommendedName>
        <fullName evidence="1">Helix-turn-helix domain-containing protein</fullName>
    </recommendedName>
</protein>
<evidence type="ECO:0000259" key="1">
    <source>
        <dbReference type="Pfam" id="PF12728"/>
    </source>
</evidence>
<evidence type="ECO:0000313" key="2">
    <source>
        <dbReference type="EMBL" id="KKK94656.1"/>
    </source>
</evidence>
<dbReference type="InterPro" id="IPR041657">
    <property type="entry name" value="HTH_17"/>
</dbReference>
<gene>
    <name evidence="2" type="ORF">LCGC14_2680660</name>
</gene>
<proteinExistence type="predicted"/>
<dbReference type="AlphaFoldDB" id="A0A0F9CD60"/>
<dbReference type="InterPro" id="IPR009061">
    <property type="entry name" value="DNA-bd_dom_put_sf"/>
</dbReference>
<dbReference type="SUPFAM" id="SSF46955">
    <property type="entry name" value="Putative DNA-binding domain"/>
    <property type="match status" value="1"/>
</dbReference>
<feature type="domain" description="Helix-turn-helix" evidence="1">
    <location>
        <begin position="5"/>
        <end position="43"/>
    </location>
</feature>
<dbReference type="Gene3D" id="1.10.1660.10">
    <property type="match status" value="1"/>
</dbReference>
<comment type="caution">
    <text evidence="2">The sequence shown here is derived from an EMBL/GenBank/DDBJ whole genome shotgun (WGS) entry which is preliminary data.</text>
</comment>
<organism evidence="2">
    <name type="scientific">marine sediment metagenome</name>
    <dbReference type="NCBI Taxonomy" id="412755"/>
    <lineage>
        <taxon>unclassified sequences</taxon>
        <taxon>metagenomes</taxon>
        <taxon>ecological metagenomes</taxon>
    </lineage>
</organism>